<accession>A0A8I0K2Z2</accession>
<organism evidence="1 2">
    <name type="scientific">Aeromicrobium senzhongii</name>
    <dbReference type="NCBI Taxonomy" id="2663859"/>
    <lineage>
        <taxon>Bacteria</taxon>
        <taxon>Bacillati</taxon>
        <taxon>Actinomycetota</taxon>
        <taxon>Actinomycetes</taxon>
        <taxon>Propionibacteriales</taxon>
        <taxon>Nocardioidaceae</taxon>
        <taxon>Aeromicrobium</taxon>
    </lineage>
</organism>
<sequence length="155" mass="16658">MKHGVLSLRREWSSLRPLELDEVLHFTAGDLAASFVPPLTRIAPVGLGLIGLRHWYGKRFVRAGDGAAGTNLVWRGGSLAETLPMTLTSGVSLADGKPALVVEYAADAPRPWRWVRDELRAGPDGTIVGMTFVDLFLLRSVGGTPFLLTPDGVVA</sequence>
<protein>
    <recommendedName>
        <fullName evidence="3">DUF4166 domain-containing protein</fullName>
    </recommendedName>
</protein>
<dbReference type="AlphaFoldDB" id="A0A8I0K2Z2"/>
<evidence type="ECO:0008006" key="3">
    <source>
        <dbReference type="Google" id="ProtNLM"/>
    </source>
</evidence>
<gene>
    <name evidence="1" type="ORF">IBG24_09380</name>
</gene>
<proteinExistence type="predicted"/>
<evidence type="ECO:0000313" key="1">
    <source>
        <dbReference type="EMBL" id="MBC9226525.1"/>
    </source>
</evidence>
<dbReference type="EMBL" id="JACTVM010000002">
    <property type="protein sequence ID" value="MBC9226525.1"/>
    <property type="molecule type" value="Genomic_DNA"/>
</dbReference>
<name>A0A8I0K2Z2_9ACTN</name>
<reference evidence="1" key="1">
    <citation type="submission" date="2020-09" db="EMBL/GenBank/DDBJ databases">
        <title>Novel species in genus Aeromicrobium.</title>
        <authorList>
            <person name="Zhang G."/>
        </authorList>
    </citation>
    <scope>NUCLEOTIDE SEQUENCE</scope>
    <source>
        <strain evidence="1">Zg-636</strain>
    </source>
</reference>
<evidence type="ECO:0000313" key="2">
    <source>
        <dbReference type="Proteomes" id="UP000620591"/>
    </source>
</evidence>
<comment type="caution">
    <text evidence="1">The sequence shown here is derived from an EMBL/GenBank/DDBJ whole genome shotgun (WGS) entry which is preliminary data.</text>
</comment>
<dbReference type="Proteomes" id="UP000620591">
    <property type="component" value="Unassembled WGS sequence"/>
</dbReference>
<dbReference type="RefSeq" id="WP_187769368.1">
    <property type="nucleotide sequence ID" value="NZ_JACTVM010000002.1"/>
</dbReference>